<dbReference type="GeneID" id="70127898"/>
<dbReference type="RefSeq" id="XP_045963011.1">
    <property type="nucleotide sequence ID" value="XM_046099006.1"/>
</dbReference>
<evidence type="ECO:0000313" key="3">
    <source>
        <dbReference type="Proteomes" id="UP000758603"/>
    </source>
</evidence>
<accession>A0A9P9A346</accession>
<reference evidence="2" key="1">
    <citation type="journal article" date="2021" name="Nat. Commun.">
        <title>Genetic determinants of endophytism in the Arabidopsis root mycobiome.</title>
        <authorList>
            <person name="Mesny F."/>
            <person name="Miyauchi S."/>
            <person name="Thiergart T."/>
            <person name="Pickel B."/>
            <person name="Atanasova L."/>
            <person name="Karlsson M."/>
            <person name="Huettel B."/>
            <person name="Barry K.W."/>
            <person name="Haridas S."/>
            <person name="Chen C."/>
            <person name="Bauer D."/>
            <person name="Andreopoulos W."/>
            <person name="Pangilinan J."/>
            <person name="LaButti K."/>
            <person name="Riley R."/>
            <person name="Lipzen A."/>
            <person name="Clum A."/>
            <person name="Drula E."/>
            <person name="Henrissat B."/>
            <person name="Kohler A."/>
            <person name="Grigoriev I.V."/>
            <person name="Martin F.M."/>
            <person name="Hacquard S."/>
        </authorList>
    </citation>
    <scope>NUCLEOTIDE SEQUENCE</scope>
    <source>
        <strain evidence="2">MPI-SDFR-AT-0073</strain>
    </source>
</reference>
<comment type="caution">
    <text evidence="2">The sequence shown here is derived from an EMBL/GenBank/DDBJ whole genome shotgun (WGS) entry which is preliminary data.</text>
</comment>
<proteinExistence type="predicted"/>
<feature type="compositionally biased region" description="Polar residues" evidence="1">
    <location>
        <begin position="116"/>
        <end position="126"/>
    </location>
</feature>
<dbReference type="EMBL" id="JAGPXC010000001">
    <property type="protein sequence ID" value="KAH6658880.1"/>
    <property type="molecule type" value="Genomic_DNA"/>
</dbReference>
<sequence>MKITDVDLNSIESMFSKFDSILTSEQKAKLDRHNMIWMTNTHHVHTYMRGLMMKLQNSAEVTEQQFQDVESNHRHFRHCVENMENEARAAADSNHHFQKHQDERQKRMEKLEVELQKTQGQVQHLQTALEKRSSSSAND</sequence>
<protein>
    <submittedName>
        <fullName evidence="2">Uncharacterized protein</fullName>
    </submittedName>
</protein>
<gene>
    <name evidence="2" type="ORF">BKA67DRAFT_529071</name>
</gene>
<evidence type="ECO:0000256" key="1">
    <source>
        <dbReference type="SAM" id="MobiDB-lite"/>
    </source>
</evidence>
<name>A0A9P9A346_9PEZI</name>
<evidence type="ECO:0000313" key="2">
    <source>
        <dbReference type="EMBL" id="KAH6658880.1"/>
    </source>
</evidence>
<organism evidence="2 3">
    <name type="scientific">Truncatella angustata</name>
    <dbReference type="NCBI Taxonomy" id="152316"/>
    <lineage>
        <taxon>Eukaryota</taxon>
        <taxon>Fungi</taxon>
        <taxon>Dikarya</taxon>
        <taxon>Ascomycota</taxon>
        <taxon>Pezizomycotina</taxon>
        <taxon>Sordariomycetes</taxon>
        <taxon>Xylariomycetidae</taxon>
        <taxon>Amphisphaeriales</taxon>
        <taxon>Sporocadaceae</taxon>
        <taxon>Truncatella</taxon>
    </lineage>
</organism>
<feature type="region of interest" description="Disordered" evidence="1">
    <location>
        <begin position="115"/>
        <end position="139"/>
    </location>
</feature>
<dbReference type="Proteomes" id="UP000758603">
    <property type="component" value="Unassembled WGS sequence"/>
</dbReference>
<feature type="region of interest" description="Disordered" evidence="1">
    <location>
        <begin position="91"/>
        <end position="110"/>
    </location>
</feature>
<dbReference type="AlphaFoldDB" id="A0A9P9A346"/>
<keyword evidence="3" id="KW-1185">Reference proteome</keyword>